<reference evidence="1 2" key="1">
    <citation type="submission" date="2019-07" db="EMBL/GenBank/DDBJ databases">
        <title>Genome sequencing of KACC 19320.</title>
        <authorList>
            <person name="Heo J."/>
            <person name="Kim S.-J."/>
            <person name="Kim J.-S."/>
            <person name="Hong S.-B."/>
            <person name="Kwon S.-W."/>
        </authorList>
    </citation>
    <scope>NUCLEOTIDE SEQUENCE [LARGE SCALE GENOMIC DNA]</scope>
    <source>
        <strain evidence="1 2">KACC 19320</strain>
    </source>
</reference>
<dbReference type="KEGG" id="lack:FLP15_02420"/>
<keyword evidence="1" id="KW-0808">Transferase</keyword>
<dbReference type="GO" id="GO:0032259">
    <property type="term" value="P:methylation"/>
    <property type="evidence" value="ECO:0007669"/>
    <property type="project" value="UniProtKB-KW"/>
</dbReference>
<dbReference type="InterPro" id="IPR029063">
    <property type="entry name" value="SAM-dependent_MTases_sf"/>
</dbReference>
<evidence type="ECO:0000313" key="2">
    <source>
        <dbReference type="Proteomes" id="UP000315128"/>
    </source>
</evidence>
<dbReference type="Proteomes" id="UP000315128">
    <property type="component" value="Chromosome"/>
</dbReference>
<dbReference type="InterPro" id="IPR010719">
    <property type="entry name" value="MnmM_MeTrfase"/>
</dbReference>
<keyword evidence="1" id="KW-0489">Methyltransferase</keyword>
<dbReference type="Pfam" id="PF06962">
    <property type="entry name" value="rRNA_methylase"/>
    <property type="match status" value="1"/>
</dbReference>
<dbReference type="SUPFAM" id="SSF53335">
    <property type="entry name" value="S-adenosyl-L-methionine-dependent methyltransferases"/>
    <property type="match status" value="1"/>
</dbReference>
<gene>
    <name evidence="1" type="ORF">FLP15_02420</name>
</gene>
<dbReference type="PANTHER" id="PTHR35276">
    <property type="entry name" value="S-ADENOSYL-L-METHIONINE-DEPENDENT METHYLTRANSFERASES SUPERFAMILY PROTEIN"/>
    <property type="match status" value="1"/>
</dbReference>
<protein>
    <submittedName>
        <fullName evidence="1">SAM-dependent methyltransferase</fullName>
    </submittedName>
</protein>
<sequence length="197" mass="21810">MKKPLEFAHQVLKEVIKSDDIVVDATMGNGYDTLFLSNLTAHVFAFDVQNEALLATEKRLSAAGKNVIKISASENEKLLTENSSVKLILDGHENVRKYIKQPIKAAIFNLGYLPKADKTVITKPDTTLTALSALTDLLVIGGRIALMIYYGHEGGEQEKNAVIHWVSGLDQKVWEVFTYGPLNQVHTPPILVILEKK</sequence>
<keyword evidence="2" id="KW-1185">Reference proteome</keyword>
<accession>A0A514Z6M5</accession>
<dbReference type="EMBL" id="CP041356">
    <property type="protein sequence ID" value="QDK70240.1"/>
    <property type="molecule type" value="Genomic_DNA"/>
</dbReference>
<dbReference type="PANTHER" id="PTHR35276:SF1">
    <property type="entry name" value="TRNA (MNM(5)S(2)U34)-METHYLTRANSFERASE, CHLOROPLASTIC"/>
    <property type="match status" value="1"/>
</dbReference>
<dbReference type="Gene3D" id="3.40.50.150">
    <property type="entry name" value="Vaccinia Virus protein VP39"/>
    <property type="match status" value="1"/>
</dbReference>
<dbReference type="AlphaFoldDB" id="A0A514Z6M5"/>
<proteinExistence type="predicted"/>
<dbReference type="OrthoDB" id="9792989at2"/>
<dbReference type="RefSeq" id="WP_142765859.1">
    <property type="nucleotide sequence ID" value="NZ_CP041356.1"/>
</dbReference>
<dbReference type="GO" id="GO:0008168">
    <property type="term" value="F:methyltransferase activity"/>
    <property type="evidence" value="ECO:0007669"/>
    <property type="project" value="UniProtKB-KW"/>
</dbReference>
<evidence type="ECO:0000313" key="1">
    <source>
        <dbReference type="EMBL" id="QDK70240.1"/>
    </source>
</evidence>
<organism evidence="1 2">
    <name type="scientific">Lactococcus protaetiae</name>
    <dbReference type="NCBI Taxonomy" id="2592653"/>
    <lineage>
        <taxon>Bacteria</taxon>
        <taxon>Bacillati</taxon>
        <taxon>Bacillota</taxon>
        <taxon>Bacilli</taxon>
        <taxon>Lactobacillales</taxon>
        <taxon>Streptococcaceae</taxon>
        <taxon>Lactococcus</taxon>
    </lineage>
</organism>
<name>A0A514Z6M5_9LACT</name>